<gene>
    <name evidence="4" type="ORF">H9871_03580</name>
</gene>
<comment type="caution">
    <text evidence="4">The sequence shown here is derived from an EMBL/GenBank/DDBJ whole genome shotgun (WGS) entry which is preliminary data.</text>
</comment>
<reference evidence="4" key="2">
    <citation type="submission" date="2021-04" db="EMBL/GenBank/DDBJ databases">
        <authorList>
            <person name="Gilroy R."/>
        </authorList>
    </citation>
    <scope>NUCLEOTIDE SEQUENCE</scope>
    <source>
        <strain evidence="4">ChiHejej3B27-3195</strain>
    </source>
</reference>
<organism evidence="4 5">
    <name type="scientific">Candidatus Nesterenkonia stercoripullorum</name>
    <dbReference type="NCBI Taxonomy" id="2838701"/>
    <lineage>
        <taxon>Bacteria</taxon>
        <taxon>Bacillati</taxon>
        <taxon>Actinomycetota</taxon>
        <taxon>Actinomycetes</taxon>
        <taxon>Micrococcales</taxon>
        <taxon>Micrococcaceae</taxon>
        <taxon>Nesterenkonia</taxon>
    </lineage>
</organism>
<dbReference type="InterPro" id="IPR011761">
    <property type="entry name" value="ATP-grasp"/>
</dbReference>
<dbReference type="AlphaFoldDB" id="A0A9D1URI0"/>
<dbReference type="GO" id="GO:0046872">
    <property type="term" value="F:metal ion binding"/>
    <property type="evidence" value="ECO:0007669"/>
    <property type="project" value="InterPro"/>
</dbReference>
<dbReference type="Proteomes" id="UP000824151">
    <property type="component" value="Unassembled WGS sequence"/>
</dbReference>
<evidence type="ECO:0000259" key="3">
    <source>
        <dbReference type="PROSITE" id="PS50975"/>
    </source>
</evidence>
<evidence type="ECO:0000256" key="1">
    <source>
        <dbReference type="PROSITE-ProRule" id="PRU00409"/>
    </source>
</evidence>
<evidence type="ECO:0000313" key="5">
    <source>
        <dbReference type="Proteomes" id="UP000824151"/>
    </source>
</evidence>
<reference evidence="4" key="1">
    <citation type="journal article" date="2021" name="PeerJ">
        <title>Extensive microbial diversity within the chicken gut microbiome revealed by metagenomics and culture.</title>
        <authorList>
            <person name="Gilroy R."/>
            <person name="Ravi A."/>
            <person name="Getino M."/>
            <person name="Pursley I."/>
            <person name="Horton D.L."/>
            <person name="Alikhan N.F."/>
            <person name="Baker D."/>
            <person name="Gharbi K."/>
            <person name="Hall N."/>
            <person name="Watson M."/>
            <person name="Adriaenssens E.M."/>
            <person name="Foster-Nyarko E."/>
            <person name="Jarju S."/>
            <person name="Secka A."/>
            <person name="Antonio M."/>
            <person name="Oren A."/>
            <person name="Chaudhuri R.R."/>
            <person name="La Ragione R."/>
            <person name="Hildebrand F."/>
            <person name="Pallen M.J."/>
        </authorList>
    </citation>
    <scope>NUCLEOTIDE SEQUENCE</scope>
    <source>
        <strain evidence="4">ChiHejej3B27-3195</strain>
    </source>
</reference>
<protein>
    <recommendedName>
        <fullName evidence="3">ATP-grasp domain-containing protein</fullName>
    </recommendedName>
</protein>
<keyword evidence="1" id="KW-0547">Nucleotide-binding</keyword>
<keyword evidence="1" id="KW-0067">ATP-binding</keyword>
<dbReference type="GO" id="GO:0005524">
    <property type="term" value="F:ATP binding"/>
    <property type="evidence" value="ECO:0007669"/>
    <property type="project" value="UniProtKB-UniRule"/>
</dbReference>
<feature type="region of interest" description="Disordered" evidence="2">
    <location>
        <begin position="176"/>
        <end position="195"/>
    </location>
</feature>
<name>A0A9D1URI0_9MICC</name>
<evidence type="ECO:0000256" key="2">
    <source>
        <dbReference type="SAM" id="MobiDB-lite"/>
    </source>
</evidence>
<dbReference type="PROSITE" id="PS50975">
    <property type="entry name" value="ATP_GRASP"/>
    <property type="match status" value="1"/>
</dbReference>
<dbReference type="SUPFAM" id="SSF56059">
    <property type="entry name" value="Glutathione synthetase ATP-binding domain-like"/>
    <property type="match status" value="1"/>
</dbReference>
<dbReference type="EMBL" id="DXGD01000130">
    <property type="protein sequence ID" value="HIW99204.1"/>
    <property type="molecule type" value="Genomic_DNA"/>
</dbReference>
<evidence type="ECO:0000313" key="4">
    <source>
        <dbReference type="EMBL" id="HIW99204.1"/>
    </source>
</evidence>
<proteinExistence type="predicted"/>
<sequence>MSSEPHPFPPRADAVLRATPTPVERFIVESLEPRRSELNEWKQLVGYQELLRRAANRSKLKPQRITKEDSGQLFTTLVHADGVAGGIGPVPRVTSLVSDQALRISGSRRLLRQYLADREVPLPEGRCFSGGEQVQATTYLRQLGQQAVVRSAETGTSGRATFGVDTRGLDQAWSRASATGNGAGHSAGDESGPGDVLIETLQPGIMLRMFVIGETVGAAQVHVPLYVVGDGESSIRDLLAAETAYRQTNEYLAGTLTADPDMLTREGLTEDSVLESGAVHVLASHPAPQLGSMTVDVTADVWDALKEIAVEAIWAVPGMDAAAVDVITPGLTAEDAAHATVVDVDPGASIEDFRYPAIGRMRMVHDALMRRVAELFAPE</sequence>
<feature type="domain" description="ATP-grasp" evidence="3">
    <location>
        <begin position="112"/>
        <end position="342"/>
    </location>
</feature>
<accession>A0A9D1URI0</accession>